<keyword evidence="4" id="KW-1185">Reference proteome</keyword>
<dbReference type="Proteomes" id="UP000000561">
    <property type="component" value="Chromosome 5"/>
</dbReference>
<dbReference type="InParanoid" id="A0A0D1C979"/>
<dbReference type="RefSeq" id="XP_011388755.1">
    <property type="nucleotide sequence ID" value="XM_011390453.1"/>
</dbReference>
<dbReference type="VEuPathDB" id="FungiDB:UMAG_02474"/>
<feature type="signal peptide" evidence="2">
    <location>
        <begin position="1"/>
        <end position="18"/>
    </location>
</feature>
<evidence type="ECO:0000313" key="3">
    <source>
        <dbReference type="EMBL" id="KIS69962.1"/>
    </source>
</evidence>
<organism evidence="3 4">
    <name type="scientific">Mycosarcoma maydis</name>
    <name type="common">Corn smut fungus</name>
    <name type="synonym">Ustilago maydis</name>
    <dbReference type="NCBI Taxonomy" id="5270"/>
    <lineage>
        <taxon>Eukaryota</taxon>
        <taxon>Fungi</taxon>
        <taxon>Dikarya</taxon>
        <taxon>Basidiomycota</taxon>
        <taxon>Ustilaginomycotina</taxon>
        <taxon>Ustilaginomycetes</taxon>
        <taxon>Ustilaginales</taxon>
        <taxon>Ustilaginaceae</taxon>
        <taxon>Mycosarcoma</taxon>
    </lineage>
</organism>
<proteinExistence type="predicted"/>
<protein>
    <submittedName>
        <fullName evidence="3">Uncharacterized protein</fullName>
    </submittedName>
</protein>
<feature type="chain" id="PRO_5002228039" evidence="2">
    <location>
        <begin position="19"/>
        <end position="230"/>
    </location>
</feature>
<dbReference type="OrthoDB" id="10519600at2759"/>
<sequence>MQVLQALSLSILLGVAHAGPAVQRRESARKTCLGEALARAKPLADAESYYVTICFIGRSTIDLNDSSMERWEPWYKHLSTVTCEGAKADCFALGSNNIWIGSAPPGPDNITIAYNVPGKCTYSYVVWHEVACKLLAPTSLCSSQCVIALLCVLRTHVDRGFQSRQPIRDRVASLLLASVGGGPSSASHSGDVENRSDRGYAGEIRELGENPLGQKVGSEEHNRHMDNEAM</sequence>
<evidence type="ECO:0000313" key="4">
    <source>
        <dbReference type="Proteomes" id="UP000000561"/>
    </source>
</evidence>
<keyword evidence="2" id="KW-0732">Signal</keyword>
<evidence type="ECO:0000256" key="2">
    <source>
        <dbReference type="SAM" id="SignalP"/>
    </source>
</evidence>
<accession>A0A0D1C979</accession>
<evidence type="ECO:0000256" key="1">
    <source>
        <dbReference type="SAM" id="MobiDB-lite"/>
    </source>
</evidence>
<reference evidence="3 4" key="1">
    <citation type="journal article" date="2006" name="Nature">
        <title>Insights from the genome of the biotrophic fungal plant pathogen Ustilago maydis.</title>
        <authorList>
            <person name="Kamper J."/>
            <person name="Kahmann R."/>
            <person name="Bolker M."/>
            <person name="Ma L.J."/>
            <person name="Brefort T."/>
            <person name="Saville B.J."/>
            <person name="Banuett F."/>
            <person name="Kronstad J.W."/>
            <person name="Gold S.E."/>
            <person name="Muller O."/>
            <person name="Perlin M.H."/>
            <person name="Wosten H.A."/>
            <person name="de Vries R."/>
            <person name="Ruiz-Herrera J."/>
            <person name="Reynaga-Pena C.G."/>
            <person name="Snetselaar K."/>
            <person name="McCann M."/>
            <person name="Perez-Martin J."/>
            <person name="Feldbrugge M."/>
            <person name="Basse C.W."/>
            <person name="Steinberg G."/>
            <person name="Ibeas J.I."/>
            <person name="Holloman W."/>
            <person name="Guzman P."/>
            <person name="Farman M."/>
            <person name="Stajich J.E."/>
            <person name="Sentandreu R."/>
            <person name="Gonzalez-Prieto J.M."/>
            <person name="Kennell J.C."/>
            <person name="Molina L."/>
            <person name="Schirawski J."/>
            <person name="Mendoza-Mendoza A."/>
            <person name="Greilinger D."/>
            <person name="Munch K."/>
            <person name="Rossel N."/>
            <person name="Scherer M."/>
            <person name="Vranes M."/>
            <person name="Ladendorf O."/>
            <person name="Vincon V."/>
            <person name="Fuchs U."/>
            <person name="Sandrock B."/>
            <person name="Meng S."/>
            <person name="Ho E.C."/>
            <person name="Cahill M.J."/>
            <person name="Boyce K.J."/>
            <person name="Klose J."/>
            <person name="Klosterman S.J."/>
            <person name="Deelstra H.J."/>
            <person name="Ortiz-Castellanos L."/>
            <person name="Li W."/>
            <person name="Sanchez-Alonso P."/>
            <person name="Schreier P.H."/>
            <person name="Hauser-Hahn I."/>
            <person name="Vaupel M."/>
            <person name="Koopmann E."/>
            <person name="Friedrich G."/>
            <person name="Voss H."/>
            <person name="Schluter T."/>
            <person name="Margolis J."/>
            <person name="Platt D."/>
            <person name="Swimmer C."/>
            <person name="Gnirke A."/>
            <person name="Chen F."/>
            <person name="Vysotskaia V."/>
            <person name="Mannhaupt G."/>
            <person name="Guldener U."/>
            <person name="Munsterkotter M."/>
            <person name="Haase D."/>
            <person name="Oesterheld M."/>
            <person name="Mewes H.W."/>
            <person name="Mauceli E.W."/>
            <person name="DeCaprio D."/>
            <person name="Wade C.M."/>
            <person name="Butler J."/>
            <person name="Young S."/>
            <person name="Jaffe D.B."/>
            <person name="Calvo S."/>
            <person name="Nusbaum C."/>
            <person name="Galagan J."/>
            <person name="Birren B.W."/>
        </authorList>
    </citation>
    <scope>NUCLEOTIDE SEQUENCE [LARGE SCALE GENOMIC DNA]</scope>
    <source>
        <strain evidence="4">DSM 14603 / FGSC 9021 / UM521</strain>
    </source>
</reference>
<gene>
    <name evidence="3" type="ORF">UMAG_02474</name>
</gene>
<feature type="compositionally biased region" description="Basic and acidic residues" evidence="1">
    <location>
        <begin position="217"/>
        <end position="230"/>
    </location>
</feature>
<dbReference type="KEGG" id="uma:UMAG_02474"/>
<dbReference type="GeneID" id="23563213"/>
<dbReference type="AlphaFoldDB" id="A0A0D1C979"/>
<dbReference type="EMBL" id="CM003144">
    <property type="protein sequence ID" value="KIS69962.1"/>
    <property type="molecule type" value="Genomic_DNA"/>
</dbReference>
<name>A0A0D1C979_MYCMD</name>
<feature type="region of interest" description="Disordered" evidence="1">
    <location>
        <begin position="209"/>
        <end position="230"/>
    </location>
</feature>